<dbReference type="InterPro" id="IPR036271">
    <property type="entry name" value="Tet_transcr_reg_TetR-rel_C_sf"/>
</dbReference>
<dbReference type="Gene3D" id="1.10.357.10">
    <property type="entry name" value="Tetracycline Repressor, domain 2"/>
    <property type="match status" value="1"/>
</dbReference>
<sequence length="226" mass="24745">MLGRMDDQVKSPRPYDASRRRESAERTRLAILAAARELFAENGYAATSVHGVAARAGVSVDTLYAKVGRKPQLLLAVHDMALAEGSVPVPAEQRDYVRAVRETPTAEGKLRSYARAMGRVLPVTVPIMLALREAGATDPDCAAQHEAISTRRAANMRLFAAELRQTGELRPDLSDDEVADLIWSLNSPEWFGLITSRGRSPEQYAELLADVLVRTLLEVTPQDLAP</sequence>
<proteinExistence type="predicted"/>
<feature type="domain" description="HTH tetR-type" evidence="3">
    <location>
        <begin position="25"/>
        <end position="85"/>
    </location>
</feature>
<evidence type="ECO:0000256" key="1">
    <source>
        <dbReference type="ARBA" id="ARBA00023125"/>
    </source>
</evidence>
<dbReference type="Pfam" id="PF00440">
    <property type="entry name" value="TetR_N"/>
    <property type="match status" value="1"/>
</dbReference>
<dbReference type="GO" id="GO:0003700">
    <property type="term" value="F:DNA-binding transcription factor activity"/>
    <property type="evidence" value="ECO:0007669"/>
    <property type="project" value="TreeGrafter"/>
</dbReference>
<dbReference type="SUPFAM" id="SSF48498">
    <property type="entry name" value="Tetracyclin repressor-like, C-terminal domain"/>
    <property type="match status" value="1"/>
</dbReference>
<evidence type="ECO:0000313" key="4">
    <source>
        <dbReference type="EMBL" id="CUR55376.1"/>
    </source>
</evidence>
<name>A0A2P2C066_9ZZZZ</name>
<dbReference type="InterPro" id="IPR001647">
    <property type="entry name" value="HTH_TetR"/>
</dbReference>
<evidence type="ECO:0000259" key="3">
    <source>
        <dbReference type="PROSITE" id="PS50977"/>
    </source>
</evidence>
<dbReference type="Gene3D" id="1.10.10.60">
    <property type="entry name" value="Homeodomain-like"/>
    <property type="match status" value="1"/>
</dbReference>
<keyword evidence="1" id="KW-0238">DNA-binding</keyword>
<feature type="compositionally biased region" description="Basic and acidic residues" evidence="2">
    <location>
        <begin position="1"/>
        <end position="10"/>
    </location>
</feature>
<dbReference type="PANTHER" id="PTHR30055">
    <property type="entry name" value="HTH-TYPE TRANSCRIPTIONAL REGULATOR RUTR"/>
    <property type="match status" value="1"/>
</dbReference>
<dbReference type="AlphaFoldDB" id="A0A2P2C066"/>
<protein>
    <submittedName>
        <fullName evidence="4">Putative Regulatory protein TetR</fullName>
    </submittedName>
</protein>
<dbReference type="InterPro" id="IPR009057">
    <property type="entry name" value="Homeodomain-like_sf"/>
</dbReference>
<dbReference type="EMBL" id="CZKA01000020">
    <property type="protein sequence ID" value="CUR55376.1"/>
    <property type="molecule type" value="Genomic_DNA"/>
</dbReference>
<accession>A0A2P2C066</accession>
<gene>
    <name evidence="4" type="ORF">NOCA2270011</name>
</gene>
<reference evidence="4" key="1">
    <citation type="submission" date="2015-08" db="EMBL/GenBank/DDBJ databases">
        <authorList>
            <person name="Babu N.S."/>
            <person name="Beckwith C.J."/>
            <person name="Beseler K.G."/>
            <person name="Brison A."/>
            <person name="Carone J.V."/>
            <person name="Caskin T.P."/>
            <person name="Diamond M."/>
            <person name="Durham M.E."/>
            <person name="Foxe J.M."/>
            <person name="Go M."/>
            <person name="Henderson B.A."/>
            <person name="Jones I.B."/>
            <person name="McGettigan J.A."/>
            <person name="Micheletti S.J."/>
            <person name="Nasrallah M.E."/>
            <person name="Ortiz D."/>
            <person name="Piller C.R."/>
            <person name="Privatt S.R."/>
            <person name="Schneider S.L."/>
            <person name="Sharp S."/>
            <person name="Smith T.C."/>
            <person name="Stanton J.D."/>
            <person name="Ullery H.E."/>
            <person name="Wilson R.J."/>
            <person name="Serrano M.G."/>
            <person name="Buck G."/>
            <person name="Lee V."/>
            <person name="Wang Y."/>
            <person name="Carvalho R."/>
            <person name="Voegtly L."/>
            <person name="Shi R."/>
            <person name="Duckworth R."/>
            <person name="Johnson A."/>
            <person name="Loviza R."/>
            <person name="Walstead R."/>
            <person name="Shah Z."/>
            <person name="Kiflezghi M."/>
            <person name="Wade K."/>
            <person name="Ball S.L."/>
            <person name="Bradley K.W."/>
            <person name="Asai D.J."/>
            <person name="Bowman C.A."/>
            <person name="Russell D.A."/>
            <person name="Pope W.H."/>
            <person name="Jacobs-Sera D."/>
            <person name="Hendrix R.W."/>
            <person name="Hatfull G.F."/>
        </authorList>
    </citation>
    <scope>NUCLEOTIDE SEQUENCE</scope>
</reference>
<organism evidence="4">
    <name type="scientific">metagenome</name>
    <dbReference type="NCBI Taxonomy" id="256318"/>
    <lineage>
        <taxon>unclassified sequences</taxon>
        <taxon>metagenomes</taxon>
    </lineage>
</organism>
<feature type="region of interest" description="Disordered" evidence="2">
    <location>
        <begin position="1"/>
        <end position="22"/>
    </location>
</feature>
<dbReference type="PRINTS" id="PR00455">
    <property type="entry name" value="HTHTETR"/>
</dbReference>
<evidence type="ECO:0000256" key="2">
    <source>
        <dbReference type="SAM" id="MobiDB-lite"/>
    </source>
</evidence>
<dbReference type="PANTHER" id="PTHR30055:SF148">
    <property type="entry name" value="TETR-FAMILY TRANSCRIPTIONAL REGULATOR"/>
    <property type="match status" value="1"/>
</dbReference>
<dbReference type="PROSITE" id="PS50977">
    <property type="entry name" value="HTH_TETR_2"/>
    <property type="match status" value="1"/>
</dbReference>
<dbReference type="GO" id="GO:0000976">
    <property type="term" value="F:transcription cis-regulatory region binding"/>
    <property type="evidence" value="ECO:0007669"/>
    <property type="project" value="TreeGrafter"/>
</dbReference>
<dbReference type="InterPro" id="IPR050109">
    <property type="entry name" value="HTH-type_TetR-like_transc_reg"/>
</dbReference>
<dbReference type="SUPFAM" id="SSF46689">
    <property type="entry name" value="Homeodomain-like"/>
    <property type="match status" value="1"/>
</dbReference>